<name>A0ABQ1X6D4_9BACT</name>
<dbReference type="Pfam" id="PF07885">
    <property type="entry name" value="Ion_trans_2"/>
    <property type="match status" value="1"/>
</dbReference>
<keyword evidence="6" id="KW-1185">Reference proteome</keyword>
<feature type="domain" description="RCK N-terminal" evidence="3">
    <location>
        <begin position="129"/>
        <end position="249"/>
    </location>
</feature>
<dbReference type="Gene3D" id="1.10.287.70">
    <property type="match status" value="1"/>
</dbReference>
<dbReference type="InterPro" id="IPR013099">
    <property type="entry name" value="K_chnl_dom"/>
</dbReference>
<dbReference type="GO" id="GO:0034220">
    <property type="term" value="P:monoatomic ion transmembrane transport"/>
    <property type="evidence" value="ECO:0007669"/>
    <property type="project" value="UniProtKB-KW"/>
</dbReference>
<keyword evidence="2" id="KW-1133">Transmembrane helix</keyword>
<dbReference type="PANTHER" id="PTHR43833">
    <property type="entry name" value="POTASSIUM CHANNEL PROTEIN 2-RELATED-RELATED"/>
    <property type="match status" value="1"/>
</dbReference>
<comment type="subcellular location">
    <subcellularLocation>
        <location evidence="1">Cell membrane</location>
        <topology evidence="1">Multi-pass membrane protein</topology>
    </subcellularLocation>
</comment>
<dbReference type="InterPro" id="IPR006037">
    <property type="entry name" value="RCK_C"/>
</dbReference>
<dbReference type="Gene3D" id="3.40.50.720">
    <property type="entry name" value="NAD(P)-binding Rossmann-like Domain"/>
    <property type="match status" value="1"/>
</dbReference>
<sequence>MPESLPPPLRPNALRYVRNIWHRFNLSRFVGALALTAFSFAVGVVGFMWIEKFTFVDAFYMTMITVSTVGFGELHPLAPAGRLFVSFYIFFNLLMLAYLLSVLTTYIFDGGLRTMFTMLRNDQAIRNYSGHVIVCGFGRNGRKAYHELRASGADVVVVEQNETLLKEDADATGEAIPTVFGDATLDETLRAAGVTRARALITALPKDADNVFVALTARELSPDITIIARASLKSSETKLLRAGADSVVMPDEIGGSHMANLITRPEVIRFLDMISGLGPNKLRLEELRSEELRPEWRGRSIRELDIRSRTGATVIGLKHQVGGFTVSPAADLVPDPGDVLLFLGTDAQITSLLDQFRQVG</sequence>
<dbReference type="RefSeq" id="WP_188559893.1">
    <property type="nucleotide sequence ID" value="NZ_BMGS01000018.1"/>
</dbReference>
<dbReference type="InterPro" id="IPR036291">
    <property type="entry name" value="NAD(P)-bd_dom_sf"/>
</dbReference>
<feature type="transmembrane region" description="Helical" evidence="2">
    <location>
        <begin position="84"/>
        <end position="108"/>
    </location>
</feature>
<reference evidence="6" key="1">
    <citation type="journal article" date="2019" name="Int. J. Syst. Evol. Microbiol.">
        <title>The Global Catalogue of Microorganisms (GCM) 10K type strain sequencing project: providing services to taxonomists for standard genome sequencing and annotation.</title>
        <authorList>
            <consortium name="The Broad Institute Genomics Platform"/>
            <consortium name="The Broad Institute Genome Sequencing Center for Infectious Disease"/>
            <person name="Wu L."/>
            <person name="Ma J."/>
        </authorList>
    </citation>
    <scope>NUCLEOTIDE SEQUENCE [LARGE SCALE GENOMIC DNA]</scope>
    <source>
        <strain evidence="6">CGMCC 1.12990</strain>
    </source>
</reference>
<dbReference type="SUPFAM" id="SSF81324">
    <property type="entry name" value="Voltage-gated potassium channels"/>
    <property type="match status" value="1"/>
</dbReference>
<keyword evidence="5" id="KW-0407">Ion channel</keyword>
<proteinExistence type="predicted"/>
<evidence type="ECO:0000256" key="1">
    <source>
        <dbReference type="ARBA" id="ARBA00004651"/>
    </source>
</evidence>
<keyword evidence="2" id="KW-0472">Membrane</keyword>
<organism evidence="5 6">
    <name type="scientific">Hymenobacter glacieicola</name>
    <dbReference type="NCBI Taxonomy" id="1562124"/>
    <lineage>
        <taxon>Bacteria</taxon>
        <taxon>Pseudomonadati</taxon>
        <taxon>Bacteroidota</taxon>
        <taxon>Cytophagia</taxon>
        <taxon>Cytophagales</taxon>
        <taxon>Hymenobacteraceae</taxon>
        <taxon>Hymenobacter</taxon>
    </lineage>
</organism>
<feature type="domain" description="RCK C-terminal" evidence="4">
    <location>
        <begin position="271"/>
        <end position="360"/>
    </location>
</feature>
<dbReference type="InterPro" id="IPR003148">
    <property type="entry name" value="RCK_N"/>
</dbReference>
<dbReference type="Pfam" id="PF02080">
    <property type="entry name" value="TrkA_C"/>
    <property type="match status" value="1"/>
</dbReference>
<dbReference type="EMBL" id="BMGS01000018">
    <property type="protein sequence ID" value="GGG62037.1"/>
    <property type="molecule type" value="Genomic_DNA"/>
</dbReference>
<dbReference type="PANTHER" id="PTHR43833:SF9">
    <property type="entry name" value="POTASSIUM CHANNEL PROTEIN YUGO-RELATED"/>
    <property type="match status" value="1"/>
</dbReference>
<feature type="transmembrane region" description="Helical" evidence="2">
    <location>
        <begin position="29"/>
        <end position="50"/>
    </location>
</feature>
<evidence type="ECO:0000259" key="4">
    <source>
        <dbReference type="PROSITE" id="PS51202"/>
    </source>
</evidence>
<feature type="transmembrane region" description="Helical" evidence="2">
    <location>
        <begin position="57"/>
        <end position="78"/>
    </location>
</feature>
<dbReference type="Proteomes" id="UP000601361">
    <property type="component" value="Unassembled WGS sequence"/>
</dbReference>
<dbReference type="SUPFAM" id="SSF116726">
    <property type="entry name" value="TrkA C-terminal domain-like"/>
    <property type="match status" value="1"/>
</dbReference>
<evidence type="ECO:0000259" key="3">
    <source>
        <dbReference type="PROSITE" id="PS51201"/>
    </source>
</evidence>
<evidence type="ECO:0000313" key="5">
    <source>
        <dbReference type="EMBL" id="GGG62037.1"/>
    </source>
</evidence>
<evidence type="ECO:0000313" key="6">
    <source>
        <dbReference type="Proteomes" id="UP000601361"/>
    </source>
</evidence>
<dbReference type="PROSITE" id="PS51201">
    <property type="entry name" value="RCK_N"/>
    <property type="match status" value="1"/>
</dbReference>
<dbReference type="SUPFAM" id="SSF51735">
    <property type="entry name" value="NAD(P)-binding Rossmann-fold domains"/>
    <property type="match status" value="1"/>
</dbReference>
<accession>A0ABQ1X6D4</accession>
<keyword evidence="5" id="KW-0813">Transport</keyword>
<dbReference type="Gene3D" id="3.30.70.1450">
    <property type="entry name" value="Regulator of K+ conductance, C-terminal domain"/>
    <property type="match status" value="1"/>
</dbReference>
<gene>
    <name evidence="5" type="ORF">GCM10011378_42700</name>
</gene>
<dbReference type="Pfam" id="PF02254">
    <property type="entry name" value="TrkA_N"/>
    <property type="match status" value="1"/>
</dbReference>
<dbReference type="InterPro" id="IPR036721">
    <property type="entry name" value="RCK_C_sf"/>
</dbReference>
<evidence type="ECO:0000256" key="2">
    <source>
        <dbReference type="SAM" id="Phobius"/>
    </source>
</evidence>
<protein>
    <submittedName>
        <fullName evidence="5">Potassium channel protein</fullName>
    </submittedName>
</protein>
<dbReference type="PROSITE" id="PS51202">
    <property type="entry name" value="RCK_C"/>
    <property type="match status" value="1"/>
</dbReference>
<dbReference type="InterPro" id="IPR050721">
    <property type="entry name" value="Trk_Ktr_HKT_K-transport"/>
</dbReference>
<keyword evidence="5" id="KW-0406">Ion transport</keyword>
<comment type="caution">
    <text evidence="5">The sequence shown here is derived from an EMBL/GenBank/DDBJ whole genome shotgun (WGS) entry which is preliminary data.</text>
</comment>
<keyword evidence="2" id="KW-0812">Transmembrane</keyword>